<dbReference type="Pfam" id="PF20419">
    <property type="entry name" value="DUF6701"/>
    <property type="match status" value="1"/>
</dbReference>
<feature type="chain" id="PRO_5015467894" description="DUF6701 domain-containing protein" evidence="1">
    <location>
        <begin position="24"/>
        <end position="1499"/>
    </location>
</feature>
<keyword evidence="1" id="KW-0732">Signal</keyword>
<evidence type="ECO:0000256" key="1">
    <source>
        <dbReference type="SAM" id="SignalP"/>
    </source>
</evidence>
<protein>
    <recommendedName>
        <fullName evidence="2">DUF6701 domain-containing protein</fullName>
    </recommendedName>
</protein>
<proteinExistence type="predicted"/>
<evidence type="ECO:0000313" key="3">
    <source>
        <dbReference type="EMBL" id="PSW10215.1"/>
    </source>
</evidence>
<dbReference type="EMBL" id="PYMA01000028">
    <property type="protein sequence ID" value="PSW10215.1"/>
    <property type="molecule type" value="Genomic_DNA"/>
</dbReference>
<comment type="caution">
    <text evidence="3">The sequence shown here is derived from an EMBL/GenBank/DDBJ whole genome shotgun (WGS) entry which is preliminary data.</text>
</comment>
<dbReference type="InterPro" id="IPR046524">
    <property type="entry name" value="DUF6701"/>
</dbReference>
<reference evidence="3 4" key="1">
    <citation type="submission" date="2018-01" db="EMBL/GenBank/DDBJ databases">
        <title>Whole genome sequencing of Histamine producing bacteria.</title>
        <authorList>
            <person name="Butler K."/>
        </authorList>
    </citation>
    <scope>NUCLEOTIDE SEQUENCE [LARGE SCALE GENOMIC DNA]</scope>
    <source>
        <strain evidence="3 4">DSM 100436</strain>
    </source>
</reference>
<gene>
    <name evidence="3" type="ORF">C9I98_25245</name>
</gene>
<accession>A0A2T3N9M9</accession>
<dbReference type="Proteomes" id="UP000241771">
    <property type="component" value="Unassembled WGS sequence"/>
</dbReference>
<feature type="signal peptide" evidence="1">
    <location>
        <begin position="1"/>
        <end position="23"/>
    </location>
</feature>
<name>A0A2T3N9M9_9GAMM</name>
<evidence type="ECO:0000259" key="2">
    <source>
        <dbReference type="Pfam" id="PF20419"/>
    </source>
</evidence>
<sequence>MNRILQVIISLAVLLLFPSIAHSAIDFSQCPFTGPAQTWSNSGEAKIDDSGRIFGAVNGKYLGFKKVDSQGSSCEGSNECQKKDSLMVDKPAFVDFEIDNDREFDSGSTLTPGRYEKVEMDGLTVTMTAGEYWVDEFIVKGSSKLTVSGAVTLNVNKLTLDDNAQIIHTAAPKNFIIIAHTEDGVVELKSSKEHEFSAYIAAAESVVIDKKTQVKGAVTTYKLDVKDKGVLTADLGDCSTPTIPPLTEIQICDYVKDEIQTNYYYGGKPRGNLMLSGSDSYIHVADNDRELSFFSVQIGGTNIGCEYPAKSGTIQECVINPDKAYDDFPVSLPDFEATSNEHFTCSAGEQCRLTTTHYDEVDLKDGSELTLASGEYWISHFDFDESSTLKIEGKVIIHYEEMHFKKGEIKVNHEGNSQDLLFIGHGSKAKVEVKDQVADSVIKGFFYLDVEANGTGMLFDVSGENNRLYGGVTAGEFSISGRNNHLFGEPLDCGEPTPPPEFELDICPYVKEEVQSSYYASGLPAGDLIIDDNSNNMITVSQNGRSFSFKQFDGGNSCQYPDGSTDQCLIDSSKAFEDYPVTLPDFVSGSRDEQCKKNDSCTFSSDAYKRLQAKEGSTITLEAGEYWIEHLDFEKNSTVILEGDVLIHYEKLHFKKEGMQINASGISEQLLFVGHGKEAGVKLDKKVKNALVHAYFYLPPETYTDKGNNKEKGFFVEGDDNTIVGGVASPFVVIEGSGNQIIGRTEHQCFGSDDNYTLTVTPTESYSLTCDRLPIEFQVLDGNGAPAGSYPGNVDITTSLAATNKAFWYLQETGGEGDKLDISQQHGFSVDSEGKVKLWLKSDVVGTISATGALSTDSGQTASGQYGFVPFKFEIGDGSIPVVAGKPTTIAIKAKACKAVDSSEVSVGYDGERTIKLETGYDAPASGSQLLQLRKSNNDPWQGGEIKLDFDQGVASAQLQYLDAGQTTLSIHDPDCSLATGCEILPQVQTLSKADLGEWTRLEGSQTVLARPYTFAMCNYLSPYIEAASGTASGGNGFVASGDNFTTEVKPVIWLDGDGNNNIDSGGNATGPVDSSGMCQRMVTDNFYADDAPAAVVGLSIPTGDDVKPHSPTDEGAKSGALSYAEVMDAAGLVYSANWNEVGSTLLQADTQANYLGMDINMGYRPVGRIYPAYFEVQSGNSFGYPANGGNAQHGFAYLGQAFSASFSVLAKNRAGEEVVNYEHFSQFYQARLALEAVDENNNSFAMRMSPRGAWLDWGNAITAMDWKLERKGYDSVPVMTEVEPPWNSGNSTWGVFIAQSEDPAEIRSQSQGNIEVIGSILTQEMAPFDTIPELRYGRMRMEDVTVPVTQDAKVPVVIEYYKDSDTQFVTNEDDDFSVYGSNYGCSELIFPDSMQSALDSDPQSSAVIKGEGRLLVNHPQSVDAGYREQIQLGQRLSNSSAVPTCPPKIPTASDLPWLQYNWSEQGDTDPSAVVTFGVYRGNDRIIYRGEKGINTLLN</sequence>
<dbReference type="RefSeq" id="WP_107272632.1">
    <property type="nucleotide sequence ID" value="NZ_PYMA01000028.1"/>
</dbReference>
<organism evidence="3 4">
    <name type="scientific">Photobacterium sanctipauli</name>
    <dbReference type="NCBI Taxonomy" id="1342794"/>
    <lineage>
        <taxon>Bacteria</taxon>
        <taxon>Pseudomonadati</taxon>
        <taxon>Pseudomonadota</taxon>
        <taxon>Gammaproteobacteria</taxon>
        <taxon>Vibrionales</taxon>
        <taxon>Vibrionaceae</taxon>
        <taxon>Photobacterium</taxon>
    </lineage>
</organism>
<keyword evidence="4" id="KW-1185">Reference proteome</keyword>
<evidence type="ECO:0000313" key="4">
    <source>
        <dbReference type="Proteomes" id="UP000241771"/>
    </source>
</evidence>
<feature type="domain" description="DUF6701" evidence="2">
    <location>
        <begin position="861"/>
        <end position="1492"/>
    </location>
</feature>